<dbReference type="RefSeq" id="WP_284252288.1">
    <property type="nucleotide sequence ID" value="NZ_BSUM01000001.1"/>
</dbReference>
<dbReference type="Gene3D" id="1.10.3630.10">
    <property type="entry name" value="yeast vps74-n-term truncation variant domain like"/>
    <property type="match status" value="1"/>
</dbReference>
<dbReference type="EMBL" id="BSUM01000001">
    <property type="protein sequence ID" value="GMA33444.1"/>
    <property type="molecule type" value="Genomic_DNA"/>
</dbReference>
<evidence type="ECO:0000313" key="6">
    <source>
        <dbReference type="Proteomes" id="UP001157161"/>
    </source>
</evidence>
<evidence type="ECO:0000256" key="3">
    <source>
        <dbReference type="ARBA" id="ARBA00023121"/>
    </source>
</evidence>
<proteinExistence type="predicted"/>
<dbReference type="GO" id="GO:0070273">
    <property type="term" value="F:phosphatidylinositol-4-phosphate binding"/>
    <property type="evidence" value="ECO:0007669"/>
    <property type="project" value="InterPro"/>
</dbReference>
<keyword evidence="3" id="KW-0446">Lipid-binding</keyword>
<reference evidence="5" key="2">
    <citation type="submission" date="2023-02" db="EMBL/GenBank/DDBJ databases">
        <authorList>
            <person name="Sun Q."/>
            <person name="Mori K."/>
        </authorList>
    </citation>
    <scope>NUCLEOTIDE SEQUENCE</scope>
    <source>
        <strain evidence="5">NBRC 112290</strain>
    </source>
</reference>
<keyword evidence="4" id="KW-0472">Membrane</keyword>
<evidence type="ECO:0000256" key="2">
    <source>
        <dbReference type="ARBA" id="ARBA00023034"/>
    </source>
</evidence>
<dbReference type="Proteomes" id="UP001157161">
    <property type="component" value="Unassembled WGS sequence"/>
</dbReference>
<protein>
    <recommendedName>
        <fullName evidence="7">GPP34 family phosphoprotein</fullName>
    </recommendedName>
</protein>
<gene>
    <name evidence="5" type="ORF">GCM10025875_34360</name>
</gene>
<accession>A0AA38CVK5</accession>
<comment type="subcellular location">
    <subcellularLocation>
        <location evidence="1">Golgi apparatus membrane</location>
        <topology evidence="1">Peripheral membrane protein</topology>
        <orientation evidence="1">Cytoplasmic side</orientation>
    </subcellularLocation>
</comment>
<keyword evidence="6" id="KW-1185">Reference proteome</keyword>
<keyword evidence="2" id="KW-0333">Golgi apparatus</keyword>
<evidence type="ECO:0000313" key="5">
    <source>
        <dbReference type="EMBL" id="GMA33444.1"/>
    </source>
</evidence>
<evidence type="ECO:0000256" key="1">
    <source>
        <dbReference type="ARBA" id="ARBA00004255"/>
    </source>
</evidence>
<sequence>MTDAAHAHPDDDAATPAVAPTTDPLLAEDVLLVLLDPASGTIGGEGTLFYVLGGAVLVELGSTGAVTVEERGALRGDLLHASGDCPADEHLQRAWQYLAEKPRAAQTVLAAVGPHLREPLLERLVQRGDVVRETRKVLGPIRRTVLEVPDTSRRAELVARLRAVLVDGVEPDPRTGAIGALVAASGALPTLDREIPWGSAVANRAEELKRGDWGASAAAEAVTRTMIAITVGAAAAAVSAATAASQR</sequence>
<dbReference type="InterPro" id="IPR008628">
    <property type="entry name" value="GPP34-like"/>
</dbReference>
<dbReference type="GO" id="GO:0005737">
    <property type="term" value="C:cytoplasm"/>
    <property type="evidence" value="ECO:0007669"/>
    <property type="project" value="UniProtKB-ARBA"/>
</dbReference>
<dbReference type="GO" id="GO:0012505">
    <property type="term" value="C:endomembrane system"/>
    <property type="evidence" value="ECO:0007669"/>
    <property type="project" value="UniProtKB-ARBA"/>
</dbReference>
<reference evidence="5" key="1">
    <citation type="journal article" date="2014" name="Int. J. Syst. Evol. Microbiol.">
        <title>Complete genome sequence of Corynebacterium casei LMG S-19264T (=DSM 44701T), isolated from a smear-ripened cheese.</title>
        <authorList>
            <consortium name="US DOE Joint Genome Institute (JGI-PGF)"/>
            <person name="Walter F."/>
            <person name="Albersmeier A."/>
            <person name="Kalinowski J."/>
            <person name="Ruckert C."/>
        </authorList>
    </citation>
    <scope>NUCLEOTIDE SEQUENCE</scope>
    <source>
        <strain evidence="5">NBRC 112290</strain>
    </source>
</reference>
<dbReference type="InterPro" id="IPR038261">
    <property type="entry name" value="GPP34-like_sf"/>
</dbReference>
<dbReference type="Pfam" id="PF05719">
    <property type="entry name" value="GPP34"/>
    <property type="match status" value="1"/>
</dbReference>
<name>A0AA38CVK5_9MICO</name>
<evidence type="ECO:0000256" key="4">
    <source>
        <dbReference type="ARBA" id="ARBA00023136"/>
    </source>
</evidence>
<organism evidence="5 6">
    <name type="scientific">Litorihabitans aurantiacus</name>
    <dbReference type="NCBI Taxonomy" id="1930061"/>
    <lineage>
        <taxon>Bacteria</taxon>
        <taxon>Bacillati</taxon>
        <taxon>Actinomycetota</taxon>
        <taxon>Actinomycetes</taxon>
        <taxon>Micrococcales</taxon>
        <taxon>Beutenbergiaceae</taxon>
        <taxon>Litorihabitans</taxon>
    </lineage>
</organism>
<dbReference type="AlphaFoldDB" id="A0AA38CVK5"/>
<evidence type="ECO:0008006" key="7">
    <source>
        <dbReference type="Google" id="ProtNLM"/>
    </source>
</evidence>
<comment type="caution">
    <text evidence="5">The sequence shown here is derived from an EMBL/GenBank/DDBJ whole genome shotgun (WGS) entry which is preliminary data.</text>
</comment>